<proteinExistence type="predicted"/>
<sequence>MALFSAVASSRRIFTTKARASQFTISRLRSKCPISKFIHITSVQRRNSGRPRVVRVHDLQQFPGTSGAKVATTHPPTSGLAAAAAAAATMPLFQLACREQAQQCSRLDIVKSEERERGGGSIF</sequence>
<accession>A0A0L0NWZ8</accession>
<evidence type="ECO:0000313" key="1">
    <source>
        <dbReference type="EMBL" id="KND98731.1"/>
    </source>
</evidence>
<dbReference type="Proteomes" id="UP000037122">
    <property type="component" value="Unassembled WGS sequence"/>
</dbReference>
<dbReference type="AlphaFoldDB" id="A0A0L0NWZ8"/>
<dbReference type="EMBL" id="LGST01000031">
    <property type="protein sequence ID" value="KND98731.1"/>
    <property type="molecule type" value="Genomic_DNA"/>
</dbReference>
<dbReference type="VEuPathDB" id="FungiDB:QG37_04636"/>
<reference evidence="2" key="1">
    <citation type="journal article" date="2015" name="BMC Genomics">
        <title>Draft genome of a commonly misdiagnosed multidrug resistant pathogen Candida auris.</title>
        <authorList>
            <person name="Chatterjee S."/>
            <person name="Alampalli S.V."/>
            <person name="Nageshan R.K."/>
            <person name="Chettiar S.T."/>
            <person name="Joshi S."/>
            <person name="Tatu U.S."/>
        </authorList>
    </citation>
    <scope>NUCLEOTIDE SEQUENCE [LARGE SCALE GENOMIC DNA]</scope>
    <source>
        <strain evidence="2">6684</strain>
    </source>
</reference>
<protein>
    <submittedName>
        <fullName evidence="1">Uncharacterized protein</fullName>
    </submittedName>
</protein>
<organism evidence="1 2">
    <name type="scientific">Candidozyma auris</name>
    <name type="common">Yeast</name>
    <name type="synonym">Candida auris</name>
    <dbReference type="NCBI Taxonomy" id="498019"/>
    <lineage>
        <taxon>Eukaryota</taxon>
        <taxon>Fungi</taxon>
        <taxon>Dikarya</taxon>
        <taxon>Ascomycota</taxon>
        <taxon>Saccharomycotina</taxon>
        <taxon>Pichiomycetes</taxon>
        <taxon>Metschnikowiaceae</taxon>
        <taxon>Candidozyma</taxon>
    </lineage>
</organism>
<comment type="caution">
    <text evidence="1">The sequence shown here is derived from an EMBL/GenBank/DDBJ whole genome shotgun (WGS) entry which is preliminary data.</text>
</comment>
<gene>
    <name evidence="1" type="ORF">QG37_04636</name>
</gene>
<name>A0A0L0NWZ8_CANAR</name>
<evidence type="ECO:0000313" key="2">
    <source>
        <dbReference type="Proteomes" id="UP000037122"/>
    </source>
</evidence>